<dbReference type="Proteomes" id="UP000225706">
    <property type="component" value="Unassembled WGS sequence"/>
</dbReference>
<dbReference type="InterPro" id="IPR036116">
    <property type="entry name" value="FN3_sf"/>
</dbReference>
<evidence type="ECO:0000256" key="1">
    <source>
        <dbReference type="ARBA" id="ARBA00022737"/>
    </source>
</evidence>
<dbReference type="InterPro" id="IPR036179">
    <property type="entry name" value="Ig-like_dom_sf"/>
</dbReference>
<evidence type="ECO:0000313" key="5">
    <source>
        <dbReference type="EMBL" id="PFX24479.1"/>
    </source>
</evidence>
<name>A0A2B4S602_STYPI</name>
<dbReference type="Pfam" id="PF07679">
    <property type="entry name" value="I-set"/>
    <property type="match status" value="1"/>
</dbReference>
<dbReference type="InterPro" id="IPR013098">
    <property type="entry name" value="Ig_I-set"/>
</dbReference>
<keyword evidence="2" id="KW-1133">Transmembrane helix</keyword>
<sequence length="572" mass="64340">MAHELRLFWLVLRVWHVSSLCLHFQSSFCVAERVLDSQKASVHNQNNRSAGLYLETSNDLTIRVGELLQLNCSLIGAANSSQLSWCHGNQILSNLTRKLSNKTIQLVIEQVDWIDSGSYVCKEIRRNNAVQPKSVTVTVGDIPSPPRDLWINNVEFKTRIHWKVPLYEGGLTLKYAVKGKCAFNTSNISPDQLWECKEEFITLCEGAYSIKQELGPASDSFFCEVYEILNFSNYTAYVEAINDLGTGVSNPVKFIRNIDMDPLLTTPSPGVFLGVWEVRVPGTVKLSWKDAKTFKPPDLRVEYTILYHREGDRSNKSRRVESSTNILISDLVGLSWYHFYLMIRYGLKNSFSSHSKAVERKFRTTISAPKSPVILNCSSWSKQNSNPTLTVSWTNPEAEYFNGPSRNAVILYRCQRGNQSISGNITSKNGSSHRAVIHFLPKTFDRCSVWMKLCNEPGRLCSGFSKICSTESNAKVSSVSPSKAVKKSLTTTILIAVAGTIGGLLLVFVVFMCYRIRHKGNEGPSLGALLILPPIHGYDEMEQSLEDVNYDELYNYLNRPTDDTDADQPLTR</sequence>
<dbReference type="AlphaFoldDB" id="A0A2B4S602"/>
<accession>A0A2B4S602</accession>
<keyword evidence="3" id="KW-0732">Signal</keyword>
<keyword evidence="1" id="KW-0677">Repeat</keyword>
<dbReference type="OrthoDB" id="5980898at2759"/>
<dbReference type="EMBL" id="LSMT01000175">
    <property type="protein sequence ID" value="PFX24479.1"/>
    <property type="molecule type" value="Genomic_DNA"/>
</dbReference>
<feature type="transmembrane region" description="Helical" evidence="2">
    <location>
        <begin position="493"/>
        <end position="514"/>
    </location>
</feature>
<dbReference type="SUPFAM" id="SSF48726">
    <property type="entry name" value="Immunoglobulin"/>
    <property type="match status" value="1"/>
</dbReference>
<keyword evidence="2" id="KW-0812">Transmembrane</keyword>
<feature type="chain" id="PRO_5012970722" description="Ig-like domain-containing protein" evidence="3">
    <location>
        <begin position="20"/>
        <end position="572"/>
    </location>
</feature>
<dbReference type="InterPro" id="IPR013783">
    <property type="entry name" value="Ig-like_fold"/>
</dbReference>
<proteinExistence type="predicted"/>
<feature type="signal peptide" evidence="3">
    <location>
        <begin position="1"/>
        <end position="19"/>
    </location>
</feature>
<dbReference type="PROSITE" id="PS50835">
    <property type="entry name" value="IG_LIKE"/>
    <property type="match status" value="1"/>
</dbReference>
<dbReference type="Gene3D" id="2.60.40.10">
    <property type="entry name" value="Immunoglobulins"/>
    <property type="match status" value="3"/>
</dbReference>
<keyword evidence="6" id="KW-1185">Reference proteome</keyword>
<gene>
    <name evidence="5" type="ORF">AWC38_SpisGene10912</name>
</gene>
<evidence type="ECO:0000256" key="3">
    <source>
        <dbReference type="SAM" id="SignalP"/>
    </source>
</evidence>
<organism evidence="5 6">
    <name type="scientific">Stylophora pistillata</name>
    <name type="common">Smooth cauliflower coral</name>
    <dbReference type="NCBI Taxonomy" id="50429"/>
    <lineage>
        <taxon>Eukaryota</taxon>
        <taxon>Metazoa</taxon>
        <taxon>Cnidaria</taxon>
        <taxon>Anthozoa</taxon>
        <taxon>Hexacorallia</taxon>
        <taxon>Scleractinia</taxon>
        <taxon>Astrocoeniina</taxon>
        <taxon>Pocilloporidae</taxon>
        <taxon>Stylophora</taxon>
    </lineage>
</organism>
<dbReference type="SUPFAM" id="SSF49265">
    <property type="entry name" value="Fibronectin type III"/>
    <property type="match status" value="1"/>
</dbReference>
<reference evidence="6" key="1">
    <citation type="journal article" date="2017" name="bioRxiv">
        <title>Comparative analysis of the genomes of Stylophora pistillata and Acropora digitifera provides evidence for extensive differences between species of corals.</title>
        <authorList>
            <person name="Voolstra C.R."/>
            <person name="Li Y."/>
            <person name="Liew Y.J."/>
            <person name="Baumgarten S."/>
            <person name="Zoccola D."/>
            <person name="Flot J.-F."/>
            <person name="Tambutte S."/>
            <person name="Allemand D."/>
            <person name="Aranda M."/>
        </authorList>
    </citation>
    <scope>NUCLEOTIDE SEQUENCE [LARGE SCALE GENOMIC DNA]</scope>
</reference>
<evidence type="ECO:0000313" key="6">
    <source>
        <dbReference type="Proteomes" id="UP000225706"/>
    </source>
</evidence>
<keyword evidence="2" id="KW-0472">Membrane</keyword>
<comment type="caution">
    <text evidence="5">The sequence shown here is derived from an EMBL/GenBank/DDBJ whole genome shotgun (WGS) entry which is preliminary data.</text>
</comment>
<evidence type="ECO:0000259" key="4">
    <source>
        <dbReference type="PROSITE" id="PS50835"/>
    </source>
</evidence>
<dbReference type="InterPro" id="IPR003599">
    <property type="entry name" value="Ig_sub"/>
</dbReference>
<dbReference type="InterPro" id="IPR007110">
    <property type="entry name" value="Ig-like_dom"/>
</dbReference>
<dbReference type="SMART" id="SM00409">
    <property type="entry name" value="IG"/>
    <property type="match status" value="1"/>
</dbReference>
<protein>
    <recommendedName>
        <fullName evidence="4">Ig-like domain-containing protein</fullName>
    </recommendedName>
</protein>
<feature type="domain" description="Ig-like" evidence="4">
    <location>
        <begin position="65"/>
        <end position="138"/>
    </location>
</feature>
<evidence type="ECO:0000256" key="2">
    <source>
        <dbReference type="SAM" id="Phobius"/>
    </source>
</evidence>